<evidence type="ECO:0000313" key="3">
    <source>
        <dbReference type="Proteomes" id="UP000011096"/>
    </source>
</evidence>
<dbReference type="Proteomes" id="UP000011096">
    <property type="component" value="Unassembled WGS sequence"/>
</dbReference>
<reference evidence="2 3" key="2">
    <citation type="submission" date="2012-08" db="EMBL/GenBank/DDBJ databases">
        <authorList>
            <person name="Gan P.H.P."/>
            <person name="Ikeda K."/>
            <person name="Irieda H."/>
            <person name="Narusaka M."/>
            <person name="O'Connell R.J."/>
            <person name="Narusaka Y."/>
            <person name="Takano Y."/>
            <person name="Kubo Y."/>
            <person name="Shirasu K."/>
        </authorList>
    </citation>
    <scope>NUCLEOTIDE SEQUENCE [LARGE SCALE GENOMIC DNA]</scope>
    <source>
        <strain evidence="2 3">Nara gc5</strain>
    </source>
</reference>
<evidence type="ECO:0000313" key="2">
    <source>
        <dbReference type="EMBL" id="KAF4486517.1"/>
    </source>
</evidence>
<dbReference type="AlphaFoldDB" id="L2FS46"/>
<name>L2FS46_COLFN</name>
<reference evidence="2 3" key="3">
    <citation type="submission" date="2020-04" db="EMBL/GenBank/DDBJ databases">
        <title>Genome sequencing and assembly of multiple isolates from the Colletotrichum gloeosporioides species complex.</title>
        <authorList>
            <person name="Gan P."/>
            <person name="Shirasu K."/>
        </authorList>
    </citation>
    <scope>NUCLEOTIDE SEQUENCE [LARGE SCALE GENOMIC DNA]</scope>
    <source>
        <strain evidence="2 3">Nara gc5</strain>
    </source>
</reference>
<protein>
    <submittedName>
        <fullName evidence="1">Uncharacterized protein</fullName>
    </submittedName>
</protein>
<dbReference type="InParanoid" id="L2FS46"/>
<dbReference type="EMBL" id="KB020868">
    <property type="protein sequence ID" value="ELA29249.1"/>
    <property type="molecule type" value="Genomic_DNA"/>
</dbReference>
<accession>L2FS46</accession>
<dbReference type="STRING" id="1213859.L2FS46"/>
<organism evidence="1">
    <name type="scientific">Colletotrichum fructicola (strain Nara gc5)</name>
    <name type="common">Anthracnose fungus</name>
    <name type="synonym">Colletotrichum gloeosporioides (strain Nara gc5)</name>
    <dbReference type="NCBI Taxonomy" id="1213859"/>
    <lineage>
        <taxon>Eukaryota</taxon>
        <taxon>Fungi</taxon>
        <taxon>Dikarya</taxon>
        <taxon>Ascomycota</taxon>
        <taxon>Pezizomycotina</taxon>
        <taxon>Sordariomycetes</taxon>
        <taxon>Hypocreomycetidae</taxon>
        <taxon>Glomerellales</taxon>
        <taxon>Glomerellaceae</taxon>
        <taxon>Colletotrichum</taxon>
        <taxon>Colletotrichum gloeosporioides species complex</taxon>
    </lineage>
</organism>
<dbReference type="EMBL" id="ANPB02000003">
    <property type="protein sequence ID" value="KAF4486517.1"/>
    <property type="molecule type" value="Genomic_DNA"/>
</dbReference>
<proteinExistence type="predicted"/>
<reference evidence="1" key="1">
    <citation type="submission" date="2012-08" db="EMBL/GenBank/DDBJ databases">
        <title>Genome analysis of Colletotrichum orbiculare and Colletotrichum fructicola.</title>
        <authorList>
            <person name="Gan P.H.P."/>
            <person name="Ikeda K."/>
            <person name="Irieda H."/>
            <person name="Narusaka M."/>
            <person name="O'Connell R.J."/>
            <person name="Narusaka Y."/>
            <person name="Takano Y."/>
            <person name="Kubo Y."/>
            <person name="Shirasu K."/>
        </authorList>
    </citation>
    <scope>NUCLEOTIDE SEQUENCE</scope>
    <source>
        <strain evidence="1">Nara gc5</strain>
    </source>
</reference>
<dbReference type="HOGENOM" id="CLU_804136_0_0_1"/>
<keyword evidence="3" id="KW-1185">Reference proteome</keyword>
<evidence type="ECO:0000313" key="1">
    <source>
        <dbReference type="EMBL" id="ELA29249.1"/>
    </source>
</evidence>
<dbReference type="OrthoDB" id="4849509at2759"/>
<gene>
    <name evidence="1" type="ORF">CGGC5_10330</name>
    <name evidence="2" type="ORF">CGGC5_v004943</name>
</gene>
<sequence>MAYLLSPDLPRLSEDEEVVEGSHASYLALLESYFDENPTIRNSKYIIWAAGLVLSRLTHLTDLTLSMSNHTLVHSHMILFGSFSTRFPSLKSITLEDAVRSNYSADLFDDLYWDSYAPKTWDILFEAAPNVSDSYVQSWSDFQHFSQPTTIFEANITSLVFDEVTIDYDDLAEMVEYAKCLEMFVCRDAEITFDLIDQNDLMISLLTALSERAATLRTIAIETLPTWHLTTEVHGHRTFSNFSKLQNLWLDASFVQHALTLVHDETGRPKVCNAVIGMLPASLERLHIDHFPEQELIWLAENCESKYPTLKEVGFYAGLKTDHFREKFQEIGMAAAYVDEHPQLW</sequence>